<name>A0A1W1W6W0_SULTA</name>
<dbReference type="AlphaFoldDB" id="A0A1W1W6W0"/>
<dbReference type="Proteomes" id="UP000192660">
    <property type="component" value="Unassembled WGS sequence"/>
</dbReference>
<dbReference type="OrthoDB" id="9959086at2"/>
<evidence type="ECO:0000313" key="1">
    <source>
        <dbReference type="EMBL" id="SMC02016.1"/>
    </source>
</evidence>
<evidence type="ECO:0000313" key="2">
    <source>
        <dbReference type="Proteomes" id="UP000192660"/>
    </source>
</evidence>
<reference evidence="2" key="1">
    <citation type="submission" date="2017-04" db="EMBL/GenBank/DDBJ databases">
        <authorList>
            <person name="Varghese N."/>
            <person name="Submissions S."/>
        </authorList>
    </citation>
    <scope>NUCLEOTIDE SEQUENCE [LARGE SCALE GENOMIC DNA]</scope>
    <source>
        <strain evidence="2">DSM 9293</strain>
    </source>
</reference>
<accession>A0A1W1W6W0</accession>
<keyword evidence="2" id="KW-1185">Reference proteome</keyword>
<dbReference type="EMBL" id="FWWY01000001">
    <property type="protein sequence ID" value="SMC02016.1"/>
    <property type="molecule type" value="Genomic_DNA"/>
</dbReference>
<gene>
    <name evidence="1" type="ORF">SAMN00768000_0225</name>
</gene>
<protein>
    <submittedName>
        <fullName evidence="1">Uncharacterized protein</fullName>
    </submittedName>
</protein>
<proteinExistence type="predicted"/>
<dbReference type="RefSeq" id="WP_139793443.1">
    <property type="nucleotide sequence ID" value="NZ_FWWY01000001.1"/>
</dbReference>
<sequence length="146" mass="17006">MAVWDGQQWDAEILRMRIPETRPMTTRERIAQHLRHVLAPWCEREAPLTWRWTNPGRSPEQRHARIQALTSEGVVLEIVDGVTPWRTFVSWIDLWAEHVHVVTPATCDHDIQTARSRLQTLTVVNPPVRLSRGPRKEQNVWISLNG</sequence>
<organism evidence="1 2">
    <name type="scientific">Sulfobacillus thermosulfidooxidans (strain DSM 9293 / VKM B-1269 / AT-1)</name>
    <dbReference type="NCBI Taxonomy" id="929705"/>
    <lineage>
        <taxon>Bacteria</taxon>
        <taxon>Bacillati</taxon>
        <taxon>Bacillota</taxon>
        <taxon>Clostridia</taxon>
        <taxon>Eubacteriales</taxon>
        <taxon>Clostridiales Family XVII. Incertae Sedis</taxon>
        <taxon>Sulfobacillus</taxon>
    </lineage>
</organism>